<reference evidence="3 4" key="1">
    <citation type="journal article" date="2018" name="Genome Biol. Evol.">
        <title>The Genome Sequence of "Candidatus Fokinia solitaria": Insights on Reductive Evolution in Rickettsiales.</title>
        <authorList>
            <person name="Floriano A.M."/>
            <person name="Castelli M."/>
            <person name="Krenek S."/>
            <person name="Berendonk T.U."/>
            <person name="Bazzocchi C."/>
            <person name="Petroni G."/>
            <person name="Sassera D."/>
        </authorList>
    </citation>
    <scope>NUCLEOTIDE SEQUENCE [LARGE SCALE GENOMIC DNA]</scope>
    <source>
        <strain evidence="3">Rio ETE_ALG 3VII</strain>
    </source>
</reference>
<proteinExistence type="predicted"/>
<dbReference type="Pfam" id="PF01029">
    <property type="entry name" value="NusB"/>
    <property type="match status" value="1"/>
</dbReference>
<dbReference type="InterPro" id="IPR006027">
    <property type="entry name" value="NusB_RsmB_TIM44"/>
</dbReference>
<evidence type="ECO:0000313" key="4">
    <source>
        <dbReference type="Proteomes" id="UP000244519"/>
    </source>
</evidence>
<dbReference type="GO" id="GO:0006355">
    <property type="term" value="P:regulation of DNA-templated transcription"/>
    <property type="evidence" value="ECO:0007669"/>
    <property type="project" value="InterPro"/>
</dbReference>
<keyword evidence="1" id="KW-0694">RNA-binding</keyword>
<evidence type="ECO:0000313" key="3">
    <source>
        <dbReference type="EMBL" id="AWD33301.1"/>
    </source>
</evidence>
<feature type="domain" description="NusB/RsmB/TIM44" evidence="2">
    <location>
        <begin position="46"/>
        <end position="156"/>
    </location>
</feature>
<gene>
    <name evidence="3" type="ORF">Fsol_00507</name>
</gene>
<dbReference type="Proteomes" id="UP000244519">
    <property type="component" value="Chromosome"/>
</dbReference>
<dbReference type="GO" id="GO:0003723">
    <property type="term" value="F:RNA binding"/>
    <property type="evidence" value="ECO:0007669"/>
    <property type="project" value="UniProtKB-KW"/>
</dbReference>
<dbReference type="InterPro" id="IPR035926">
    <property type="entry name" value="NusB-like_sf"/>
</dbReference>
<dbReference type="Gene3D" id="1.10.940.10">
    <property type="entry name" value="NusB-like"/>
    <property type="match status" value="1"/>
</dbReference>
<dbReference type="AlphaFoldDB" id="A0A2U8BSI7"/>
<protein>
    <submittedName>
        <fullName evidence="3">Transcription antitermination protein NusB</fullName>
    </submittedName>
</protein>
<evidence type="ECO:0000256" key="1">
    <source>
        <dbReference type="ARBA" id="ARBA00022884"/>
    </source>
</evidence>
<keyword evidence="4" id="KW-1185">Reference proteome</keyword>
<dbReference type="EMBL" id="CP025989">
    <property type="protein sequence ID" value="AWD33301.1"/>
    <property type="molecule type" value="Genomic_DNA"/>
</dbReference>
<evidence type="ECO:0000259" key="2">
    <source>
        <dbReference type="Pfam" id="PF01029"/>
    </source>
</evidence>
<sequence>MNRDDRLSTIKILYEISCKSFLSERAHGDIWNTMSDQYSSDNSEYHELHDFYSEELAEVDLRAPFVNDDVRSAVAYCAMNHHSIIKTISSCLQNGTDISMSYMLEAILKCAFYEVSKRVEYDIVWKSRLISEYLSIAPLFGQTQRSGLINHLLDACWKKLSNLPKASVEAVVQ</sequence>
<name>A0A2U8BSI7_9RICK</name>
<accession>A0A2U8BSI7</accession>
<dbReference type="KEGG" id="fso:Fsol_00507"/>
<dbReference type="SUPFAM" id="SSF48013">
    <property type="entry name" value="NusB-like"/>
    <property type="match status" value="1"/>
</dbReference>
<organism evidence="3 4">
    <name type="scientific">Candidatus Fokinia solitaria</name>
    <dbReference type="NCBI Taxonomy" id="1802984"/>
    <lineage>
        <taxon>Bacteria</taxon>
        <taxon>Pseudomonadati</taxon>
        <taxon>Pseudomonadota</taxon>
        <taxon>Alphaproteobacteria</taxon>
        <taxon>Rickettsiales</taxon>
        <taxon>Candidatus Midichloriaceae</taxon>
        <taxon>Candidatus Fokinia</taxon>
    </lineage>
</organism>